<dbReference type="Proteomes" id="UP001054945">
    <property type="component" value="Unassembled WGS sequence"/>
</dbReference>
<protein>
    <submittedName>
        <fullName evidence="1">Uncharacterized protein</fullName>
    </submittedName>
</protein>
<accession>A0AAV4XD41</accession>
<reference evidence="1 2" key="1">
    <citation type="submission" date="2021-06" db="EMBL/GenBank/DDBJ databases">
        <title>Caerostris extrusa draft genome.</title>
        <authorList>
            <person name="Kono N."/>
            <person name="Arakawa K."/>
        </authorList>
    </citation>
    <scope>NUCLEOTIDE SEQUENCE [LARGE SCALE GENOMIC DNA]</scope>
</reference>
<dbReference type="EMBL" id="BPLR01017471">
    <property type="protein sequence ID" value="GIY91905.1"/>
    <property type="molecule type" value="Genomic_DNA"/>
</dbReference>
<organism evidence="1 2">
    <name type="scientific">Caerostris extrusa</name>
    <name type="common">Bark spider</name>
    <name type="synonym">Caerostris bankana</name>
    <dbReference type="NCBI Taxonomy" id="172846"/>
    <lineage>
        <taxon>Eukaryota</taxon>
        <taxon>Metazoa</taxon>
        <taxon>Ecdysozoa</taxon>
        <taxon>Arthropoda</taxon>
        <taxon>Chelicerata</taxon>
        <taxon>Arachnida</taxon>
        <taxon>Araneae</taxon>
        <taxon>Araneomorphae</taxon>
        <taxon>Entelegynae</taxon>
        <taxon>Araneoidea</taxon>
        <taxon>Araneidae</taxon>
        <taxon>Caerostris</taxon>
    </lineage>
</organism>
<sequence length="72" mass="8462">MSVRPNTIAAQVDLREQKYSQESHQRPNKDFAKTSLAEFFFKNKTLTSTGFHSLRCPKQLSDWRLLWNTFAL</sequence>
<comment type="caution">
    <text evidence="1">The sequence shown here is derived from an EMBL/GenBank/DDBJ whole genome shotgun (WGS) entry which is preliminary data.</text>
</comment>
<evidence type="ECO:0000313" key="2">
    <source>
        <dbReference type="Proteomes" id="UP001054945"/>
    </source>
</evidence>
<keyword evidence="2" id="KW-1185">Reference proteome</keyword>
<name>A0AAV4XD41_CAEEX</name>
<proteinExistence type="predicted"/>
<dbReference type="AlphaFoldDB" id="A0AAV4XD41"/>
<evidence type="ECO:0000313" key="1">
    <source>
        <dbReference type="EMBL" id="GIY91905.1"/>
    </source>
</evidence>
<gene>
    <name evidence="1" type="ORF">CEXT_359301</name>
</gene>